<keyword evidence="1" id="KW-0812">Transmembrane</keyword>
<organism evidence="2 3">
    <name type="scientific">Novosphingobium aquiterrae</name>
    <dbReference type="NCBI Taxonomy" id="624388"/>
    <lineage>
        <taxon>Bacteria</taxon>
        <taxon>Pseudomonadati</taxon>
        <taxon>Pseudomonadota</taxon>
        <taxon>Alphaproteobacteria</taxon>
        <taxon>Sphingomonadales</taxon>
        <taxon>Sphingomonadaceae</taxon>
        <taxon>Novosphingobium</taxon>
    </lineage>
</organism>
<feature type="transmembrane region" description="Helical" evidence="1">
    <location>
        <begin position="533"/>
        <end position="552"/>
    </location>
</feature>
<gene>
    <name evidence="2" type="ORF">ACFFF7_07675</name>
</gene>
<evidence type="ECO:0000256" key="1">
    <source>
        <dbReference type="SAM" id="Phobius"/>
    </source>
</evidence>
<reference evidence="2 3" key="1">
    <citation type="submission" date="2024-09" db="EMBL/GenBank/DDBJ databases">
        <authorList>
            <person name="Sun Q."/>
            <person name="Mori K."/>
        </authorList>
    </citation>
    <scope>NUCLEOTIDE SEQUENCE [LARGE SCALE GENOMIC DNA]</scope>
    <source>
        <strain evidence="2 3">NCAIM B.02537</strain>
    </source>
</reference>
<sequence length="664" mass="71680">MRDVTVPAPPPPQVRLALGVTGHRAGHAAFARNEAAIAATLCQILDLIDAARASAPSAVHVGPFAATRLHTLLADGTDRMASGMGLERGYELVAPLPFGRRLNRAINSLTSDPAEARRLLAGEDALDPVTQSHAAAIRELSDQSQVLGLADADEAIAALFLDKLDRPHDGAVASLFAAECSRRVALAGRILIEQSDLIIAVWDGATTAHVGGTGHTIAVALELGSPVVWINPAAPNDWRILLAPEALATVANPPDCDGRIEALTSLVQVALDPGSDEGQPGFTALANERWRDASNPLSHAYRRVEALFGGTTLRQRFRRLRQRYDHPEAYVSGQGAAFLRQASTLPGADHALIGKVGSEVMQRFAWSDGVSAHLSDAYRGGMTFNFVLSSMSIVGGVSYLPFVGPEHKWLFALAELLLLCGVLLITLIGQRRHFHTRWFETRRVAEYFRHAPLLIILGVSRPAGRWPHGADASWPEFYARQVLRGVGLPQVAITQDYLRGVLTGPLADHVRSQRDYHFGKAQRLSTVHHKLDTLSEGLFQLAVLTVTTYLVLRAFENAGFVAVETVEYLSKYFTVLGVMFPTFGAGVAGVRYFGDFERFGEISEVTAEKLDHISRRIDILASAPAGAIGYGDVAELAHATDDVVVAEIESWQAVFGGKQIAVPV</sequence>
<dbReference type="RefSeq" id="WP_379480780.1">
    <property type="nucleotide sequence ID" value="NZ_JBHLTL010000004.1"/>
</dbReference>
<feature type="transmembrane region" description="Helical" evidence="1">
    <location>
        <begin position="409"/>
        <end position="429"/>
    </location>
</feature>
<accession>A0ABV6PJS4</accession>
<keyword evidence="3" id="KW-1185">Reference proteome</keyword>
<evidence type="ECO:0000313" key="2">
    <source>
        <dbReference type="EMBL" id="MFC0589288.1"/>
    </source>
</evidence>
<evidence type="ECO:0000313" key="3">
    <source>
        <dbReference type="Proteomes" id="UP001589943"/>
    </source>
</evidence>
<feature type="transmembrane region" description="Helical" evidence="1">
    <location>
        <begin position="384"/>
        <end position="403"/>
    </location>
</feature>
<keyword evidence="1" id="KW-1133">Transmembrane helix</keyword>
<protein>
    <submittedName>
        <fullName evidence="2">Uncharacterized protein</fullName>
    </submittedName>
</protein>
<dbReference type="PROSITE" id="PS50096">
    <property type="entry name" value="IQ"/>
    <property type="match status" value="1"/>
</dbReference>
<dbReference type="Gene3D" id="3.40.50.450">
    <property type="match status" value="1"/>
</dbReference>
<dbReference type="EMBL" id="JBHLTL010000004">
    <property type="protein sequence ID" value="MFC0589288.1"/>
    <property type="molecule type" value="Genomic_DNA"/>
</dbReference>
<name>A0ABV6PJS4_9SPHN</name>
<feature type="transmembrane region" description="Helical" evidence="1">
    <location>
        <begin position="572"/>
        <end position="593"/>
    </location>
</feature>
<comment type="caution">
    <text evidence="2">The sequence shown here is derived from an EMBL/GenBank/DDBJ whole genome shotgun (WGS) entry which is preliminary data.</text>
</comment>
<keyword evidence="1" id="KW-0472">Membrane</keyword>
<dbReference type="Proteomes" id="UP001589943">
    <property type="component" value="Unassembled WGS sequence"/>
</dbReference>
<proteinExistence type="predicted"/>